<dbReference type="RefSeq" id="WP_345594917.1">
    <property type="nucleotide sequence ID" value="NZ_BAABJG010000055.1"/>
</dbReference>
<protein>
    <submittedName>
        <fullName evidence="1">Uncharacterized protein</fullName>
    </submittedName>
</protein>
<accession>A0ABW3UFE9</accession>
<dbReference type="EMBL" id="JBHTLU010000012">
    <property type="protein sequence ID" value="MFD1219618.1"/>
    <property type="molecule type" value="Genomic_DNA"/>
</dbReference>
<proteinExistence type="predicted"/>
<gene>
    <name evidence="1" type="ORF">ACFQ4B_05775</name>
</gene>
<keyword evidence="2" id="KW-1185">Reference proteome</keyword>
<evidence type="ECO:0000313" key="1">
    <source>
        <dbReference type="EMBL" id="MFD1219618.1"/>
    </source>
</evidence>
<reference evidence="2" key="1">
    <citation type="journal article" date="2019" name="Int. J. Syst. Evol. Microbiol.">
        <title>The Global Catalogue of Microorganisms (GCM) 10K type strain sequencing project: providing services to taxonomists for standard genome sequencing and annotation.</title>
        <authorList>
            <consortium name="The Broad Institute Genomics Platform"/>
            <consortium name="The Broad Institute Genome Sequencing Center for Infectious Disease"/>
            <person name="Wu L."/>
            <person name="Ma J."/>
        </authorList>
    </citation>
    <scope>NUCLEOTIDE SEQUENCE [LARGE SCALE GENOMIC DNA]</scope>
    <source>
        <strain evidence="2">CCUG 53270</strain>
    </source>
</reference>
<dbReference type="Proteomes" id="UP001597180">
    <property type="component" value="Unassembled WGS sequence"/>
</dbReference>
<name>A0ABW3UFE9_9BACL</name>
<sequence length="125" mass="14627">MREVKSTIYITDDGKEFANKKEAEIHESKIKNVKCFLVRYAPDLTEGRGFQKSGVVMVHANGHHKDFVEHWCYEKFGNRIDFCMGVYGSNAITSTWFIKEATEKDIEDHPTLHKIEERFVKKIWS</sequence>
<organism evidence="1 2">
    <name type="scientific">Paenibacillus vulneris</name>
    <dbReference type="NCBI Taxonomy" id="1133364"/>
    <lineage>
        <taxon>Bacteria</taxon>
        <taxon>Bacillati</taxon>
        <taxon>Bacillota</taxon>
        <taxon>Bacilli</taxon>
        <taxon>Bacillales</taxon>
        <taxon>Paenibacillaceae</taxon>
        <taxon>Paenibacillus</taxon>
    </lineage>
</organism>
<comment type="caution">
    <text evidence="1">The sequence shown here is derived from an EMBL/GenBank/DDBJ whole genome shotgun (WGS) entry which is preliminary data.</text>
</comment>
<evidence type="ECO:0000313" key="2">
    <source>
        <dbReference type="Proteomes" id="UP001597180"/>
    </source>
</evidence>